<accession>A0A2M9A671</accession>
<evidence type="ECO:0000313" key="13">
    <source>
        <dbReference type="Proteomes" id="UP000231134"/>
    </source>
</evidence>
<comment type="cofactor">
    <cofactor evidence="2 10">
        <name>NAD(+)</name>
        <dbReference type="ChEBI" id="CHEBI:57540"/>
    </cofactor>
</comment>
<comment type="subunit">
    <text evidence="10">Homodimer.</text>
</comment>
<dbReference type="Gene3D" id="3.90.25.10">
    <property type="entry name" value="UDP-galactose 4-epimerase, domain 1"/>
    <property type="match status" value="1"/>
</dbReference>
<comment type="catalytic activity">
    <reaction evidence="1 10">
        <text>UDP-alpha-D-glucose = UDP-alpha-D-galactose</text>
        <dbReference type="Rhea" id="RHEA:22168"/>
        <dbReference type="ChEBI" id="CHEBI:58885"/>
        <dbReference type="ChEBI" id="CHEBI:66914"/>
        <dbReference type="EC" id="5.1.3.2"/>
    </reaction>
</comment>
<dbReference type="NCBIfam" id="TIGR01179">
    <property type="entry name" value="galE"/>
    <property type="match status" value="1"/>
</dbReference>
<comment type="similarity">
    <text evidence="4 10">Belongs to the NAD(P)-dependent epimerase/dehydratase family.</text>
</comment>
<evidence type="ECO:0000256" key="8">
    <source>
        <dbReference type="ARBA" id="ARBA00023235"/>
    </source>
</evidence>
<evidence type="ECO:0000256" key="1">
    <source>
        <dbReference type="ARBA" id="ARBA00000083"/>
    </source>
</evidence>
<dbReference type="GO" id="GO:0003978">
    <property type="term" value="F:UDP-glucose 4-epimerase activity"/>
    <property type="evidence" value="ECO:0007669"/>
    <property type="project" value="UniProtKB-UniRule"/>
</dbReference>
<evidence type="ECO:0000256" key="7">
    <source>
        <dbReference type="ARBA" id="ARBA00023027"/>
    </source>
</evidence>
<evidence type="ECO:0000256" key="9">
    <source>
        <dbReference type="ARBA" id="ARBA00023277"/>
    </source>
</evidence>
<proteinExistence type="inferred from homology"/>
<dbReference type="Proteomes" id="UP000231134">
    <property type="component" value="Unassembled WGS sequence"/>
</dbReference>
<dbReference type="InterPro" id="IPR001509">
    <property type="entry name" value="Epimerase_deHydtase"/>
</dbReference>
<keyword evidence="9 10" id="KW-0119">Carbohydrate metabolism</keyword>
<dbReference type="EC" id="5.1.3.2" evidence="5 10"/>
<evidence type="ECO:0000256" key="2">
    <source>
        <dbReference type="ARBA" id="ARBA00001911"/>
    </source>
</evidence>
<comment type="pathway">
    <text evidence="3 10">Carbohydrate metabolism; galactose metabolism.</text>
</comment>
<evidence type="ECO:0000256" key="6">
    <source>
        <dbReference type="ARBA" id="ARBA00018569"/>
    </source>
</evidence>
<keyword evidence="8 10" id="KW-0413">Isomerase</keyword>
<name>A0A2M9A671_9BACT</name>
<evidence type="ECO:0000256" key="4">
    <source>
        <dbReference type="ARBA" id="ARBA00007637"/>
    </source>
</evidence>
<dbReference type="GO" id="GO:0033499">
    <property type="term" value="P:galactose catabolic process via UDP-galactose, Leloir pathway"/>
    <property type="evidence" value="ECO:0007669"/>
    <property type="project" value="TreeGrafter"/>
</dbReference>
<evidence type="ECO:0000313" key="12">
    <source>
        <dbReference type="EMBL" id="PJJ41216.1"/>
    </source>
</evidence>
<comment type="caution">
    <text evidence="12">The sequence shown here is derived from an EMBL/GenBank/DDBJ whole genome shotgun (WGS) entry which is preliminary data.</text>
</comment>
<keyword evidence="13" id="KW-1185">Reference proteome</keyword>
<dbReference type="UniPathway" id="UPA00214"/>
<dbReference type="Gene3D" id="3.40.50.720">
    <property type="entry name" value="NAD(P)-binding Rossmann-like Domain"/>
    <property type="match status" value="1"/>
</dbReference>
<dbReference type="SUPFAM" id="SSF51735">
    <property type="entry name" value="NAD(P)-binding Rossmann-fold domains"/>
    <property type="match status" value="1"/>
</dbReference>
<dbReference type="PANTHER" id="PTHR43725">
    <property type="entry name" value="UDP-GLUCOSE 4-EPIMERASE"/>
    <property type="match status" value="1"/>
</dbReference>
<sequence>MKIAVIGGAGYIGSHTVRELLDAGHKVHVFDNLSSGLEQNLFPEAGFTKGDILSPAELDAFFSSFQPEGLVHLAAFKAAGESMTNPEKYSVNNISGSVNILNAASAHHVKYIVFSSSAATYGSPKYMPVDEKHPTDPENYYGFTKLAIEKFLKWYDDLRGIKFAALRYFNAAGYDVKGRINGLEKNPANLIPVVMEALTGKRSEVLVFGNDYDTADGTGVRDYIHVNDLARGHKMAFDYLQKNNQSLVVNLGTQTGASVLDIIHGAEKASGKKVPYRIVERRPGDPASLIANPAKAKEILGWEAKYSDLDTILSTTWKAYLANGLGK</sequence>
<protein>
    <recommendedName>
        <fullName evidence="6 10">UDP-glucose 4-epimerase</fullName>
        <ecNumber evidence="5 10">5.1.3.2</ecNumber>
    </recommendedName>
</protein>
<dbReference type="PANTHER" id="PTHR43725:SF53">
    <property type="entry name" value="UDP-ARABINOSE 4-EPIMERASE 1"/>
    <property type="match status" value="1"/>
</dbReference>
<dbReference type="OrthoDB" id="9801785at2"/>
<dbReference type="CDD" id="cd05247">
    <property type="entry name" value="UDP_G4E_1_SDR_e"/>
    <property type="match status" value="1"/>
</dbReference>
<dbReference type="InterPro" id="IPR036291">
    <property type="entry name" value="NAD(P)-bd_dom_sf"/>
</dbReference>
<evidence type="ECO:0000256" key="10">
    <source>
        <dbReference type="RuleBase" id="RU366046"/>
    </source>
</evidence>
<feature type="domain" description="NAD-dependent epimerase/dehydratase" evidence="11">
    <location>
        <begin position="3"/>
        <end position="252"/>
    </location>
</feature>
<organism evidence="12 13">
    <name type="scientific">Hallerella succinigenes</name>
    <dbReference type="NCBI Taxonomy" id="1896222"/>
    <lineage>
        <taxon>Bacteria</taxon>
        <taxon>Pseudomonadati</taxon>
        <taxon>Fibrobacterota</taxon>
        <taxon>Fibrobacteria</taxon>
        <taxon>Fibrobacterales</taxon>
        <taxon>Fibrobacteraceae</taxon>
        <taxon>Hallerella</taxon>
    </lineage>
</organism>
<evidence type="ECO:0000256" key="5">
    <source>
        <dbReference type="ARBA" id="ARBA00013189"/>
    </source>
</evidence>
<dbReference type="InterPro" id="IPR005886">
    <property type="entry name" value="UDP_G4E"/>
</dbReference>
<dbReference type="EMBL" id="PGEX01000001">
    <property type="protein sequence ID" value="PJJ41216.1"/>
    <property type="molecule type" value="Genomic_DNA"/>
</dbReference>
<evidence type="ECO:0000256" key="3">
    <source>
        <dbReference type="ARBA" id="ARBA00004947"/>
    </source>
</evidence>
<dbReference type="AlphaFoldDB" id="A0A2M9A671"/>
<evidence type="ECO:0000259" key="11">
    <source>
        <dbReference type="Pfam" id="PF01370"/>
    </source>
</evidence>
<keyword evidence="7 10" id="KW-0520">NAD</keyword>
<dbReference type="Pfam" id="PF01370">
    <property type="entry name" value="Epimerase"/>
    <property type="match status" value="1"/>
</dbReference>
<gene>
    <name evidence="12" type="ORF">BGX16_1176</name>
</gene>
<reference evidence="12 13" key="1">
    <citation type="submission" date="2017-11" db="EMBL/GenBank/DDBJ databases">
        <title>Animal gut microbial communities from fecal samples from Wisconsin, USA.</title>
        <authorList>
            <person name="Neumann A."/>
        </authorList>
    </citation>
    <scope>NUCLEOTIDE SEQUENCE [LARGE SCALE GENOMIC DNA]</scope>
    <source>
        <strain evidence="12 13">UWS3</strain>
    </source>
</reference>
<dbReference type="RefSeq" id="WP_100425211.1">
    <property type="nucleotide sequence ID" value="NZ_JAQXKX010000002.1"/>
</dbReference>